<dbReference type="OrthoDB" id="7619731at2"/>
<feature type="region of interest" description="Disordered" evidence="1">
    <location>
        <begin position="225"/>
        <end position="285"/>
    </location>
</feature>
<feature type="compositionally biased region" description="Basic residues" evidence="1">
    <location>
        <begin position="241"/>
        <end position="255"/>
    </location>
</feature>
<dbReference type="Proteomes" id="UP000271678">
    <property type="component" value="Unassembled WGS sequence"/>
</dbReference>
<dbReference type="InterPro" id="IPR021247">
    <property type="entry name" value="DUF2785"/>
</dbReference>
<evidence type="ECO:0000256" key="1">
    <source>
        <dbReference type="SAM" id="MobiDB-lite"/>
    </source>
</evidence>
<reference evidence="2 3" key="1">
    <citation type="submission" date="2018-11" db="EMBL/GenBank/DDBJ databases">
        <title>Draft genome of Simplicispira Flexivirga sp. BO-16.</title>
        <authorList>
            <person name="Im W.T."/>
        </authorList>
    </citation>
    <scope>NUCLEOTIDE SEQUENCE [LARGE SCALE GENOMIC DNA]</scope>
    <source>
        <strain evidence="2 3">BO-16</strain>
    </source>
</reference>
<gene>
    <name evidence="2" type="ORF">EFY87_10550</name>
</gene>
<accession>A0A3M9M8P4</accession>
<dbReference type="EMBL" id="RJJQ01000010">
    <property type="protein sequence ID" value="RNI21595.1"/>
    <property type="molecule type" value="Genomic_DNA"/>
</dbReference>
<comment type="caution">
    <text evidence="2">The sequence shown here is derived from an EMBL/GenBank/DDBJ whole genome shotgun (WGS) entry which is preliminary data.</text>
</comment>
<dbReference type="AlphaFoldDB" id="A0A3M9M8P4"/>
<name>A0A3M9M8P4_9MICO</name>
<evidence type="ECO:0000313" key="2">
    <source>
        <dbReference type="EMBL" id="RNI21595.1"/>
    </source>
</evidence>
<evidence type="ECO:0000313" key="3">
    <source>
        <dbReference type="Proteomes" id="UP000271678"/>
    </source>
</evidence>
<organism evidence="2 3">
    <name type="scientific">Flexivirga caeni</name>
    <dbReference type="NCBI Taxonomy" id="2294115"/>
    <lineage>
        <taxon>Bacteria</taxon>
        <taxon>Bacillati</taxon>
        <taxon>Actinomycetota</taxon>
        <taxon>Actinomycetes</taxon>
        <taxon>Micrococcales</taxon>
        <taxon>Dermacoccaceae</taxon>
        <taxon>Flexivirga</taxon>
    </lineage>
</organism>
<dbReference type="RefSeq" id="WP_123271443.1">
    <property type="nucleotide sequence ID" value="NZ_RJJQ01000010.1"/>
</dbReference>
<protein>
    <submittedName>
        <fullName evidence="2">DUF2785 domain-containing protein</fullName>
    </submittedName>
</protein>
<dbReference type="Pfam" id="PF10978">
    <property type="entry name" value="DUF2785"/>
    <property type="match status" value="1"/>
</dbReference>
<sequence>MDQATLEQHVTDLASPDPATRDDGAFAALADAISGGNLTTAQRRWLGDRMVERLSHPDAFARSFAPLIFAVLAGSWPAGDGGWPSEWSDAVLAWWPAETDLRGYDGELGWIHAVAHGADAIGTFGLAGLVPADRLLAVIAERLTAHTEFVWHDQEDDRVAGAVCAILLGDPNAGPEPLLDPVADLFAGGEPGPVPAQRPTPCTRSAACMSPSAITCCTRIPVRHRRSRTPRATREPSLPRCSRRHRGSSPPHRKSTQPADLAIGRERRAQRTHRHTACCRRDQYR</sequence>
<keyword evidence="3" id="KW-1185">Reference proteome</keyword>
<proteinExistence type="predicted"/>